<dbReference type="SUPFAM" id="SSF50630">
    <property type="entry name" value="Acid proteases"/>
    <property type="match status" value="1"/>
</dbReference>
<keyword evidence="14" id="KW-0233">DNA recombination</keyword>
<dbReference type="PANTHER" id="PTHR37984:SF5">
    <property type="entry name" value="PROTEIN NYNRIN-LIKE"/>
    <property type="match status" value="1"/>
</dbReference>
<evidence type="ECO:0000256" key="5">
    <source>
        <dbReference type="ARBA" id="ARBA00022723"/>
    </source>
</evidence>
<evidence type="ECO:0000256" key="14">
    <source>
        <dbReference type="ARBA" id="ARBA00023172"/>
    </source>
</evidence>
<dbReference type="Gene3D" id="3.30.70.270">
    <property type="match status" value="1"/>
</dbReference>
<dbReference type="Gene3D" id="1.10.340.70">
    <property type="match status" value="1"/>
</dbReference>
<evidence type="ECO:0000313" key="17">
    <source>
        <dbReference type="Proteomes" id="UP000233551"/>
    </source>
</evidence>
<dbReference type="PANTHER" id="PTHR37984">
    <property type="entry name" value="PROTEIN CBG26694"/>
    <property type="match status" value="1"/>
</dbReference>
<dbReference type="InterPro" id="IPR021109">
    <property type="entry name" value="Peptidase_aspartic_dom_sf"/>
</dbReference>
<dbReference type="Pfam" id="PF08284">
    <property type="entry name" value="RVP_2"/>
    <property type="match status" value="1"/>
</dbReference>
<keyword evidence="2" id="KW-0808">Transferase</keyword>
<evidence type="ECO:0000256" key="2">
    <source>
        <dbReference type="ARBA" id="ARBA00022679"/>
    </source>
</evidence>
<keyword evidence="8" id="KW-0378">Hydrolase</keyword>
<evidence type="ECO:0000256" key="13">
    <source>
        <dbReference type="ARBA" id="ARBA00023125"/>
    </source>
</evidence>
<keyword evidence="10" id="KW-0229">DNA integration</keyword>
<keyword evidence="9" id="KW-0460">Magnesium</keyword>
<dbReference type="Gene3D" id="3.30.420.10">
    <property type="entry name" value="Ribonuclease H-like superfamily/Ribonuclease H"/>
    <property type="match status" value="1"/>
</dbReference>
<dbReference type="GO" id="GO:0015074">
    <property type="term" value="P:DNA integration"/>
    <property type="evidence" value="ECO:0007669"/>
    <property type="project" value="UniProtKB-KW"/>
</dbReference>
<evidence type="ECO:0000256" key="8">
    <source>
        <dbReference type="ARBA" id="ARBA00022801"/>
    </source>
</evidence>
<dbReference type="AlphaFoldDB" id="A0A2I0K662"/>
<dbReference type="GO" id="GO:0006310">
    <property type="term" value="P:DNA recombination"/>
    <property type="evidence" value="ECO:0007669"/>
    <property type="project" value="UniProtKB-KW"/>
</dbReference>
<dbReference type="SUPFAM" id="SSF53098">
    <property type="entry name" value="Ribonuclease H-like"/>
    <property type="match status" value="1"/>
</dbReference>
<dbReference type="GO" id="GO:0003964">
    <property type="term" value="F:RNA-directed DNA polymerase activity"/>
    <property type="evidence" value="ECO:0007669"/>
    <property type="project" value="UniProtKB-KW"/>
</dbReference>
<evidence type="ECO:0000256" key="3">
    <source>
        <dbReference type="ARBA" id="ARBA00022695"/>
    </source>
</evidence>
<dbReference type="GO" id="GO:0004190">
    <property type="term" value="F:aspartic-type endopeptidase activity"/>
    <property type="evidence" value="ECO:0007669"/>
    <property type="project" value="UniProtKB-KW"/>
</dbReference>
<sequence length="637" mass="73116">MRVMESVGKRLLHILVDSGSTHNFVNEEVGRKLDFPTELIPSVKVAVANGNELKCERVCKKFRWRMQGREYEADMLLLPLESYDIVLGVQWLSTLGDILWNFKDLQMKFVIRGVSTNLKKLIAVQEWPSPKIVKQLRGFLGLTGYYRSIEMESLSEWEIRYKKGKENVVADALSRISGQELHHMALSVVSSSFLDRIQGSWNKDPKKLITELKKSSKAHPKFTWNGEQLRRKGRLIVGSDSSLRQDIIAAYHSSLVGGHFGAQATAKRIASLLHWKGMWKQVKQFVRECQVCQENKTEHLAYPGLLQPLPMPRSVFTDITMDFIEGLPKSMGKEVVFVVVDRCIKYAHFMALPHPMVAQVFLDNVLKLHGMPKTIVSDQDPVFLSKFWQDLFRLQGVELLASIAYHPQTDGQSEAVNKCLETYLRCMTGDKPTMWAKWVSLAEWWYNTTYHSSTGRTPFEALYGFQPPLNMPYFPHDSTVAAVDAYMTDKESMIKILKFHLKRAQDRMKTQADKKRTEREFSVGDSVYLKLQPYRQGTVASRPFEKLSPRFFGPFEILEKIGKVAYKLKLPASAQIYPVFHVSQLKRAIEAAAQVLMHWTNTSPAEATWEYADELRWRFPWFDLEGNGFGREGNVMG</sequence>
<evidence type="ECO:0000313" key="16">
    <source>
        <dbReference type="EMBL" id="PKI64041.1"/>
    </source>
</evidence>
<dbReference type="InterPro" id="IPR056924">
    <property type="entry name" value="SH3_Tf2-1"/>
</dbReference>
<dbReference type="InterPro" id="IPR041588">
    <property type="entry name" value="Integrase_H2C2"/>
</dbReference>
<dbReference type="Gene3D" id="2.40.70.10">
    <property type="entry name" value="Acid Proteases"/>
    <property type="match status" value="1"/>
</dbReference>
<evidence type="ECO:0000256" key="10">
    <source>
        <dbReference type="ARBA" id="ARBA00022908"/>
    </source>
</evidence>
<name>A0A2I0K662_PUNGR</name>
<keyword evidence="12" id="KW-0239">DNA-directed DNA polymerase</keyword>
<evidence type="ECO:0000256" key="9">
    <source>
        <dbReference type="ARBA" id="ARBA00022842"/>
    </source>
</evidence>
<evidence type="ECO:0000259" key="15">
    <source>
        <dbReference type="PROSITE" id="PS50994"/>
    </source>
</evidence>
<keyword evidence="11" id="KW-0695">RNA-directed DNA polymerase</keyword>
<evidence type="ECO:0000256" key="7">
    <source>
        <dbReference type="ARBA" id="ARBA00022759"/>
    </source>
</evidence>
<reference evidence="16 17" key="1">
    <citation type="submission" date="2017-11" db="EMBL/GenBank/DDBJ databases">
        <title>De-novo sequencing of pomegranate (Punica granatum L.) genome.</title>
        <authorList>
            <person name="Akparov Z."/>
            <person name="Amiraslanov A."/>
            <person name="Hajiyeva S."/>
            <person name="Abbasov M."/>
            <person name="Kaur K."/>
            <person name="Hamwieh A."/>
            <person name="Solovyev V."/>
            <person name="Salamov A."/>
            <person name="Braich B."/>
            <person name="Kosarev P."/>
            <person name="Mahmoud A."/>
            <person name="Hajiyev E."/>
            <person name="Babayeva S."/>
            <person name="Izzatullayeva V."/>
            <person name="Mammadov A."/>
            <person name="Mammadov A."/>
            <person name="Sharifova S."/>
            <person name="Ojaghi J."/>
            <person name="Eynullazada K."/>
            <person name="Bayramov B."/>
            <person name="Abdulazimova A."/>
            <person name="Shahmuradov I."/>
        </authorList>
    </citation>
    <scope>NUCLEOTIDE SEQUENCE [LARGE SCALE GENOMIC DNA]</scope>
    <source>
        <strain evidence="17">cv. AG2017</strain>
        <tissue evidence="16">Leaf</tissue>
    </source>
</reference>
<keyword evidence="6" id="KW-0064">Aspartyl protease</keyword>
<evidence type="ECO:0000256" key="1">
    <source>
        <dbReference type="ARBA" id="ARBA00022670"/>
    </source>
</evidence>
<dbReference type="InterPro" id="IPR043128">
    <property type="entry name" value="Rev_trsase/Diguanyl_cyclase"/>
</dbReference>
<keyword evidence="4" id="KW-0540">Nuclease</keyword>
<dbReference type="GO" id="GO:0046872">
    <property type="term" value="F:metal ion binding"/>
    <property type="evidence" value="ECO:0007669"/>
    <property type="project" value="UniProtKB-KW"/>
</dbReference>
<evidence type="ECO:0000256" key="4">
    <source>
        <dbReference type="ARBA" id="ARBA00022722"/>
    </source>
</evidence>
<accession>A0A2I0K662</accession>
<comment type="caution">
    <text evidence="16">The sequence shown here is derived from an EMBL/GenBank/DDBJ whole genome shotgun (WGS) entry which is preliminary data.</text>
</comment>
<gene>
    <name evidence="16" type="ORF">CRG98_015573</name>
</gene>
<dbReference type="Proteomes" id="UP000233551">
    <property type="component" value="Unassembled WGS sequence"/>
</dbReference>
<protein>
    <recommendedName>
        <fullName evidence="15">Integrase catalytic domain-containing protein</fullName>
    </recommendedName>
</protein>
<keyword evidence="7" id="KW-0255">Endonuclease</keyword>
<dbReference type="GO" id="GO:0004519">
    <property type="term" value="F:endonuclease activity"/>
    <property type="evidence" value="ECO:0007669"/>
    <property type="project" value="UniProtKB-KW"/>
</dbReference>
<dbReference type="EMBL" id="PGOL01000855">
    <property type="protein sequence ID" value="PKI64041.1"/>
    <property type="molecule type" value="Genomic_DNA"/>
</dbReference>
<keyword evidence="3" id="KW-0548">Nucleotidyltransferase</keyword>
<dbReference type="SUPFAM" id="SSF56672">
    <property type="entry name" value="DNA/RNA polymerases"/>
    <property type="match status" value="1"/>
</dbReference>
<dbReference type="Pfam" id="PF24626">
    <property type="entry name" value="SH3_Tf2-1"/>
    <property type="match status" value="1"/>
</dbReference>
<keyword evidence="1" id="KW-0645">Protease</keyword>
<dbReference type="InterPro" id="IPR001584">
    <property type="entry name" value="Integrase_cat-core"/>
</dbReference>
<evidence type="ECO:0000256" key="12">
    <source>
        <dbReference type="ARBA" id="ARBA00022932"/>
    </source>
</evidence>
<dbReference type="Pfam" id="PF17921">
    <property type="entry name" value="Integrase_H2C2"/>
    <property type="match status" value="1"/>
</dbReference>
<dbReference type="InterPro" id="IPR043502">
    <property type="entry name" value="DNA/RNA_pol_sf"/>
</dbReference>
<evidence type="ECO:0000256" key="6">
    <source>
        <dbReference type="ARBA" id="ARBA00022750"/>
    </source>
</evidence>
<organism evidence="16 17">
    <name type="scientific">Punica granatum</name>
    <name type="common">Pomegranate</name>
    <dbReference type="NCBI Taxonomy" id="22663"/>
    <lineage>
        <taxon>Eukaryota</taxon>
        <taxon>Viridiplantae</taxon>
        <taxon>Streptophyta</taxon>
        <taxon>Embryophyta</taxon>
        <taxon>Tracheophyta</taxon>
        <taxon>Spermatophyta</taxon>
        <taxon>Magnoliopsida</taxon>
        <taxon>eudicotyledons</taxon>
        <taxon>Gunneridae</taxon>
        <taxon>Pentapetalae</taxon>
        <taxon>rosids</taxon>
        <taxon>malvids</taxon>
        <taxon>Myrtales</taxon>
        <taxon>Lythraceae</taxon>
        <taxon>Punica</taxon>
    </lineage>
</organism>
<keyword evidence="5" id="KW-0479">Metal-binding</keyword>
<dbReference type="STRING" id="22663.A0A2I0K662"/>
<feature type="domain" description="Integrase catalytic" evidence="15">
    <location>
        <begin position="306"/>
        <end position="466"/>
    </location>
</feature>
<dbReference type="PROSITE" id="PS50994">
    <property type="entry name" value="INTEGRASE"/>
    <property type="match status" value="1"/>
</dbReference>
<keyword evidence="13" id="KW-0238">DNA-binding</keyword>
<dbReference type="InterPro" id="IPR036397">
    <property type="entry name" value="RNaseH_sf"/>
</dbReference>
<dbReference type="GO" id="GO:0006508">
    <property type="term" value="P:proteolysis"/>
    <property type="evidence" value="ECO:0007669"/>
    <property type="project" value="UniProtKB-KW"/>
</dbReference>
<proteinExistence type="predicted"/>
<dbReference type="GO" id="GO:0003887">
    <property type="term" value="F:DNA-directed DNA polymerase activity"/>
    <property type="evidence" value="ECO:0007669"/>
    <property type="project" value="UniProtKB-KW"/>
</dbReference>
<dbReference type="GO" id="GO:0003677">
    <property type="term" value="F:DNA binding"/>
    <property type="evidence" value="ECO:0007669"/>
    <property type="project" value="UniProtKB-KW"/>
</dbReference>
<dbReference type="InterPro" id="IPR012337">
    <property type="entry name" value="RNaseH-like_sf"/>
</dbReference>
<dbReference type="CDD" id="cd00303">
    <property type="entry name" value="retropepsin_like"/>
    <property type="match status" value="1"/>
</dbReference>
<dbReference type="InterPro" id="IPR050951">
    <property type="entry name" value="Retrovirus_Pol_polyprotein"/>
</dbReference>
<evidence type="ECO:0000256" key="11">
    <source>
        <dbReference type="ARBA" id="ARBA00022918"/>
    </source>
</evidence>
<keyword evidence="17" id="KW-1185">Reference proteome</keyword>